<dbReference type="AlphaFoldDB" id="A0A2C9UXH6"/>
<proteinExistence type="predicted"/>
<organism evidence="1">
    <name type="scientific">Manihot esculenta</name>
    <name type="common">Cassava</name>
    <name type="synonym">Jatropha manihot</name>
    <dbReference type="NCBI Taxonomy" id="3983"/>
    <lineage>
        <taxon>Eukaryota</taxon>
        <taxon>Viridiplantae</taxon>
        <taxon>Streptophyta</taxon>
        <taxon>Embryophyta</taxon>
        <taxon>Tracheophyta</taxon>
        <taxon>Spermatophyta</taxon>
        <taxon>Magnoliopsida</taxon>
        <taxon>eudicotyledons</taxon>
        <taxon>Gunneridae</taxon>
        <taxon>Pentapetalae</taxon>
        <taxon>rosids</taxon>
        <taxon>fabids</taxon>
        <taxon>Malpighiales</taxon>
        <taxon>Euphorbiaceae</taxon>
        <taxon>Crotonoideae</taxon>
        <taxon>Manihoteae</taxon>
        <taxon>Manihot</taxon>
    </lineage>
</organism>
<dbReference type="EMBL" id="CM004398">
    <property type="protein sequence ID" value="OAY35549.1"/>
    <property type="molecule type" value="Genomic_DNA"/>
</dbReference>
<reference evidence="1" key="1">
    <citation type="submission" date="2016-02" db="EMBL/GenBank/DDBJ databases">
        <title>WGS assembly of Manihot esculenta.</title>
        <authorList>
            <person name="Bredeson J.V."/>
            <person name="Prochnik S.E."/>
            <person name="Lyons J.B."/>
            <person name="Schmutz J."/>
            <person name="Grimwood J."/>
            <person name="Vrebalov J."/>
            <person name="Bart R.S."/>
            <person name="Amuge T."/>
            <person name="Ferguson M.E."/>
            <person name="Green R."/>
            <person name="Putnam N."/>
            <person name="Stites J."/>
            <person name="Rounsley S."/>
            <person name="Rokhsar D.S."/>
        </authorList>
    </citation>
    <scope>NUCLEOTIDE SEQUENCE [LARGE SCALE GENOMIC DNA]</scope>
    <source>
        <tissue evidence="1">Leaf</tissue>
    </source>
</reference>
<sequence length="42" mass="4965">MDPYLLSDSSELFFSRGEKQIQHALQRPSFYCCRRFGFTSKS</sequence>
<protein>
    <submittedName>
        <fullName evidence="1">Uncharacterized protein</fullName>
    </submittedName>
</protein>
<evidence type="ECO:0000313" key="1">
    <source>
        <dbReference type="EMBL" id="OAY35549.1"/>
    </source>
</evidence>
<gene>
    <name evidence="1" type="ORF">MANES_12G111000</name>
</gene>
<name>A0A2C9UXH6_MANES</name>
<accession>A0A2C9UXH6</accession>